<name>A0A6P1KE06_FAUOS</name>
<keyword evidence="2 6" id="KW-0812">Transmembrane</keyword>
<dbReference type="Pfam" id="PF10136">
    <property type="entry name" value="SpecificRecomb"/>
    <property type="match status" value="1"/>
</dbReference>
<evidence type="ECO:0000256" key="5">
    <source>
        <dbReference type="SAM" id="MobiDB-lite"/>
    </source>
</evidence>
<dbReference type="InterPro" id="IPR023271">
    <property type="entry name" value="Aquaporin-like"/>
</dbReference>
<evidence type="ECO:0000256" key="3">
    <source>
        <dbReference type="ARBA" id="ARBA00022989"/>
    </source>
</evidence>
<reference evidence="7" key="1">
    <citation type="journal article" date="2020" name="Microbiol. Resour. Announc.">
        <title>Complete Genome Sequence of Moraxella osloensis Strain YV1, Isolated from an Australian Wastewater Treatment Plant.</title>
        <authorList>
            <person name="Batinovic S."/>
            <person name="Rice D.T.F."/>
            <person name="Seviour R.J."/>
            <person name="Petrovski S."/>
        </authorList>
    </citation>
    <scope>NUCLEOTIDE SEQUENCE</scope>
    <source>
        <strain evidence="7">YV1</strain>
    </source>
</reference>
<feature type="transmembrane region" description="Helical" evidence="6">
    <location>
        <begin position="586"/>
        <end position="609"/>
    </location>
</feature>
<feature type="transmembrane region" description="Helical" evidence="6">
    <location>
        <begin position="522"/>
        <end position="547"/>
    </location>
</feature>
<evidence type="ECO:0000256" key="1">
    <source>
        <dbReference type="ARBA" id="ARBA00004141"/>
    </source>
</evidence>
<organism evidence="7">
    <name type="scientific">Faucicola osloensis</name>
    <name type="common">Moraxella osloensis</name>
    <dbReference type="NCBI Taxonomy" id="34062"/>
    <lineage>
        <taxon>Bacteria</taxon>
        <taxon>Pseudomonadati</taxon>
        <taxon>Pseudomonadota</taxon>
        <taxon>Gammaproteobacteria</taxon>
        <taxon>Moraxellales</taxon>
        <taxon>Moraxellaceae</taxon>
        <taxon>Faucicola</taxon>
    </lineage>
</organism>
<dbReference type="GO" id="GO:0016020">
    <property type="term" value="C:membrane"/>
    <property type="evidence" value="ECO:0007669"/>
    <property type="project" value="UniProtKB-SubCell"/>
</dbReference>
<gene>
    <name evidence="7" type="ORF">GSF12_03670</name>
</gene>
<feature type="region of interest" description="Disordered" evidence="5">
    <location>
        <begin position="1"/>
        <end position="21"/>
    </location>
</feature>
<accession>A0A6P1KE06</accession>
<evidence type="ECO:0000256" key="2">
    <source>
        <dbReference type="ARBA" id="ARBA00022692"/>
    </source>
</evidence>
<protein>
    <submittedName>
        <fullName evidence="7">Recombinase</fullName>
    </submittedName>
</protein>
<sequence length="799" mass="89309">MTNLSQPNNQDTLPNATPNATHSYDAADMADQLKVMPTLEARLTTILNEINALRDFPQVTLFKQLLDTLRNRADDAQSANEQMALFIRLLRGNRVWAEGFCVFMLTLINRYRQVSLYTDLGILSDAGFTSQFFDLVGEKLLPSVPDDRDLIALFNAFFATPKTRYWVRLIHERWWIELILILKVPAGKEALVQALEANVLKAITILTARINGIGLNADLIKAFPNPIDNQDTFIAMNREVAEFVSQYQLSLQPGDEQAMPQPEVDSSQILVLTDQARTMMQNIRRRIHRTGITVRTTNMLVRLEQSLQRLELLVSLLSDNNHIKKKTIIELINTLYEDSYHRSSFRYLFGINTALLSRRVTETASKVGEHYISTDKAGYRRMYKKAALGGLLIGFMATLKILGKTLPLAPFGVAFLNSMIYGLGFVAIHIIGGTVATKQPAMTAAAIASTISEVKGRKAAQFTKLTELVVDIMRTQFIAIMGNISIAMPIALLISSMWLYGLGRPLTSEASAEHLLHDLNPFTSLAIFHAAIAGVYLYISGLIAGYYDNLAVHNKIGERIRNQPTLKRMMTPVTLLRFSDFIERNLGAIMSNFLFGCFLGSTATIGYIFGLPLDIRHIAFASANFIHGIFNIYANTGEFPEIGIILVSLFGVMVIGMINLLVSFSLALMTALRARNVKVFEWKFLFELVASHLMTQPSDFFIPRKQPMKYALIDSDGNIIYDDKPIANDGKNNKGHKTALTSQPEEHPHATTPHIDNISHTEKLTDEEIAEKKQAIKEKVVQKAVDNITPNDTASKLPK</sequence>
<evidence type="ECO:0000313" key="7">
    <source>
        <dbReference type="EMBL" id="QHG09070.1"/>
    </source>
</evidence>
<feature type="transmembrane region" description="Helical" evidence="6">
    <location>
        <begin position="615"/>
        <end position="634"/>
    </location>
</feature>
<keyword evidence="3 6" id="KW-1133">Transmembrane helix</keyword>
<feature type="region of interest" description="Disordered" evidence="5">
    <location>
        <begin position="725"/>
        <end position="756"/>
    </location>
</feature>
<feature type="transmembrane region" description="Helical" evidence="6">
    <location>
        <begin position="409"/>
        <end position="432"/>
    </location>
</feature>
<evidence type="ECO:0000256" key="4">
    <source>
        <dbReference type="ARBA" id="ARBA00023136"/>
    </source>
</evidence>
<dbReference type="Gene3D" id="1.20.1080.10">
    <property type="entry name" value="Glycerol uptake facilitator protein"/>
    <property type="match status" value="1"/>
</dbReference>
<dbReference type="AlphaFoldDB" id="A0A6P1KE06"/>
<comment type="subcellular location">
    <subcellularLocation>
        <location evidence="1">Membrane</location>
        <topology evidence="1">Multi-pass membrane protein</topology>
    </subcellularLocation>
</comment>
<proteinExistence type="predicted"/>
<feature type="transmembrane region" description="Helical" evidence="6">
    <location>
        <begin position="386"/>
        <end position="403"/>
    </location>
</feature>
<dbReference type="EMBL" id="CP047226">
    <property type="protein sequence ID" value="QHG09070.1"/>
    <property type="molecule type" value="Genomic_DNA"/>
</dbReference>
<dbReference type="InterPro" id="IPR011385">
    <property type="entry name" value="Site-sp_rcmbase"/>
</dbReference>
<keyword evidence="4 6" id="KW-0472">Membrane</keyword>
<feature type="transmembrane region" description="Helical" evidence="6">
    <location>
        <begin position="477"/>
        <end position="502"/>
    </location>
</feature>
<feature type="transmembrane region" description="Helical" evidence="6">
    <location>
        <begin position="646"/>
        <end position="672"/>
    </location>
</feature>
<evidence type="ECO:0000256" key="6">
    <source>
        <dbReference type="SAM" id="Phobius"/>
    </source>
</evidence>